<keyword evidence="3" id="KW-0311">Gluconate utilization</keyword>
<evidence type="ECO:0000313" key="5">
    <source>
        <dbReference type="EMBL" id="SUZ70540.1"/>
    </source>
</evidence>
<dbReference type="InterPro" id="IPR006114">
    <property type="entry name" value="6PGDH_C"/>
</dbReference>
<name>A0A381PUG1_9ZZZZ</name>
<dbReference type="InterPro" id="IPR006183">
    <property type="entry name" value="Pgluconate_DH"/>
</dbReference>
<protein>
    <recommendedName>
        <fullName evidence="4">6-phosphogluconate dehydrogenase C-terminal domain-containing protein</fullName>
    </recommendedName>
</protein>
<dbReference type="EMBL" id="UINC01001094">
    <property type="protein sequence ID" value="SUZ70540.1"/>
    <property type="molecule type" value="Genomic_DNA"/>
</dbReference>
<dbReference type="InterPro" id="IPR006113">
    <property type="entry name" value="6PGDH_Gnd/GntZ"/>
</dbReference>
<reference evidence="5" key="1">
    <citation type="submission" date="2018-05" db="EMBL/GenBank/DDBJ databases">
        <authorList>
            <person name="Lanie J.A."/>
            <person name="Ng W.-L."/>
            <person name="Kazmierczak K.M."/>
            <person name="Andrzejewski T.M."/>
            <person name="Davidsen T.M."/>
            <person name="Wayne K.J."/>
            <person name="Tettelin H."/>
            <person name="Glass J.I."/>
            <person name="Rusch D."/>
            <person name="Podicherti R."/>
            <person name="Tsui H.-C.T."/>
            <person name="Winkler M.E."/>
        </authorList>
    </citation>
    <scope>NUCLEOTIDE SEQUENCE</scope>
</reference>
<dbReference type="InterPro" id="IPR008927">
    <property type="entry name" value="6-PGluconate_DH-like_C_sf"/>
</dbReference>
<dbReference type="Gene3D" id="3.40.50.720">
    <property type="entry name" value="NAD(P)-binding Rossmann-like Domain"/>
    <property type="match status" value="1"/>
</dbReference>
<dbReference type="Gene3D" id="1.10.1040.10">
    <property type="entry name" value="N-(1-d-carboxylethyl)-l-norvaline Dehydrogenase, domain 2"/>
    <property type="match status" value="1"/>
</dbReference>
<dbReference type="GO" id="GO:0004616">
    <property type="term" value="F:phosphogluconate dehydrogenase (decarboxylating) activity"/>
    <property type="evidence" value="ECO:0007669"/>
    <property type="project" value="InterPro"/>
</dbReference>
<organism evidence="5">
    <name type="scientific">marine metagenome</name>
    <dbReference type="NCBI Taxonomy" id="408172"/>
    <lineage>
        <taxon>unclassified sequences</taxon>
        <taxon>metagenomes</taxon>
        <taxon>ecological metagenomes</taxon>
    </lineage>
</organism>
<dbReference type="SUPFAM" id="SSF48179">
    <property type="entry name" value="6-phosphogluconate dehydrogenase C-terminal domain-like"/>
    <property type="match status" value="1"/>
</dbReference>
<dbReference type="PRINTS" id="PR00076">
    <property type="entry name" value="6PGDHDRGNASE"/>
</dbReference>
<dbReference type="GO" id="GO:0006098">
    <property type="term" value="P:pentose-phosphate shunt"/>
    <property type="evidence" value="ECO:0007669"/>
    <property type="project" value="InterPro"/>
</dbReference>
<feature type="domain" description="6-phosphogluconate dehydrogenase C-terminal" evidence="4">
    <location>
        <begin position="167"/>
        <end position="431"/>
    </location>
</feature>
<evidence type="ECO:0000259" key="4">
    <source>
        <dbReference type="SMART" id="SM01350"/>
    </source>
</evidence>
<comment type="similarity">
    <text evidence="1">Belongs to the 6-phosphogluconate dehydrogenase family.</text>
</comment>
<dbReference type="SUPFAM" id="SSF51735">
    <property type="entry name" value="NAD(P)-binding Rossmann-fold domains"/>
    <property type="match status" value="1"/>
</dbReference>
<dbReference type="InterPro" id="IPR006115">
    <property type="entry name" value="6PGDH_NADP-bd"/>
</dbReference>
<dbReference type="PANTHER" id="PTHR11811">
    <property type="entry name" value="6-PHOSPHOGLUCONATE DEHYDROGENASE"/>
    <property type="match status" value="1"/>
</dbReference>
<evidence type="ECO:0000256" key="1">
    <source>
        <dbReference type="ARBA" id="ARBA00008419"/>
    </source>
</evidence>
<dbReference type="Pfam" id="PF03446">
    <property type="entry name" value="NAD_binding_2"/>
    <property type="match status" value="1"/>
</dbReference>
<dbReference type="SMART" id="SM01350">
    <property type="entry name" value="6PGD"/>
    <property type="match status" value="1"/>
</dbReference>
<dbReference type="Pfam" id="PF00393">
    <property type="entry name" value="6PGD"/>
    <property type="match status" value="1"/>
</dbReference>
<dbReference type="GO" id="GO:0019521">
    <property type="term" value="P:D-gluconate metabolic process"/>
    <property type="evidence" value="ECO:0007669"/>
    <property type="project" value="UniProtKB-KW"/>
</dbReference>
<sequence>MARNMSSKDISLSLYDKTFDKKLNSIFETKKLYPELKSTLFFKDISSFVDSIQKPRKILVLVPYGKPNDQVISKLLEILDEGDILIDGGNTNPVISSNNHLKTKKNKILYLGMGVSGGTEGVLNGPSMMIGGDINAFNIVKKDFSLITSKTIDKSSSFDFFGDSNQGHFVKMIHNGIEYVEMQLISSIYKLLNDSGNYDNEEIAKIFEEWNNSNLKSYLLDISIKKVLEKIDDKYLIDKIDDLAGDNGTGRWMLNYGIELGCSTSLLSSAMDTRFISNLKGERKKISKIIKQSPKSFDININSLSRAYQFCRIINYIQAFYLINAANSSYNWNISISKALNVWSNGSIIKSSLINLFYSNYSVEKILNDKTIITDLNDFKSDLIDIITVSLKNDVSIPCFVDALNYYNQISNNSLSTNMIQAQRNYFGSHSIKIN</sequence>
<dbReference type="InterPro" id="IPR036291">
    <property type="entry name" value="NAD(P)-bd_dom_sf"/>
</dbReference>
<dbReference type="AlphaFoldDB" id="A0A381PUG1"/>
<keyword evidence="2" id="KW-0560">Oxidoreductase</keyword>
<dbReference type="InterPro" id="IPR013328">
    <property type="entry name" value="6PGD_dom2"/>
</dbReference>
<accession>A0A381PUG1</accession>
<evidence type="ECO:0000256" key="2">
    <source>
        <dbReference type="ARBA" id="ARBA00023002"/>
    </source>
</evidence>
<evidence type="ECO:0000256" key="3">
    <source>
        <dbReference type="ARBA" id="ARBA00023064"/>
    </source>
</evidence>
<dbReference type="Gene3D" id="1.20.5.320">
    <property type="entry name" value="6-Phosphogluconate Dehydrogenase, domain 3"/>
    <property type="match status" value="1"/>
</dbReference>
<gene>
    <name evidence="5" type="ORF">METZ01_LOCUS23394</name>
</gene>
<dbReference type="GO" id="GO:0050661">
    <property type="term" value="F:NADP binding"/>
    <property type="evidence" value="ECO:0007669"/>
    <property type="project" value="InterPro"/>
</dbReference>
<dbReference type="PIRSF" id="PIRSF000109">
    <property type="entry name" value="6PGD"/>
    <property type="match status" value="1"/>
</dbReference>
<proteinExistence type="inferred from homology"/>